<comment type="caution">
    <text evidence="1">The sequence shown here is derived from an EMBL/GenBank/DDBJ whole genome shotgun (WGS) entry which is preliminary data.</text>
</comment>
<gene>
    <name evidence="1" type="ORF">GCM10023156_27140</name>
</gene>
<accession>A0ABP8MU85</accession>
<keyword evidence="2" id="KW-1185">Reference proteome</keyword>
<dbReference type="EMBL" id="BAABGA010000035">
    <property type="protein sequence ID" value="GAA4454535.1"/>
    <property type="molecule type" value="Genomic_DNA"/>
</dbReference>
<dbReference type="Proteomes" id="UP001500840">
    <property type="component" value="Unassembled WGS sequence"/>
</dbReference>
<dbReference type="RefSeq" id="WP_345322813.1">
    <property type="nucleotide sequence ID" value="NZ_BAABGA010000035.1"/>
</dbReference>
<reference evidence="2" key="1">
    <citation type="journal article" date="2019" name="Int. J. Syst. Evol. Microbiol.">
        <title>The Global Catalogue of Microorganisms (GCM) 10K type strain sequencing project: providing services to taxonomists for standard genome sequencing and annotation.</title>
        <authorList>
            <consortium name="The Broad Institute Genomics Platform"/>
            <consortium name="The Broad Institute Genome Sequencing Center for Infectious Disease"/>
            <person name="Wu L."/>
            <person name="Ma J."/>
        </authorList>
    </citation>
    <scope>NUCLEOTIDE SEQUENCE [LARGE SCALE GENOMIC DNA]</scope>
    <source>
        <strain evidence="2">JCM 17759</strain>
    </source>
</reference>
<evidence type="ECO:0000313" key="1">
    <source>
        <dbReference type="EMBL" id="GAA4454535.1"/>
    </source>
</evidence>
<sequence length="62" mass="6820">MIDFADAISNQDQLAFEIAVVRGVDNFIKEEQDAAPSLVFWGSIRLSSLANWGLHRGLMLAA</sequence>
<proteinExistence type="predicted"/>
<protein>
    <submittedName>
        <fullName evidence="1">Uncharacterized protein</fullName>
    </submittedName>
</protein>
<evidence type="ECO:0000313" key="2">
    <source>
        <dbReference type="Proteomes" id="UP001500840"/>
    </source>
</evidence>
<name>A0ABP8MU85_9BACT</name>
<organism evidence="1 2">
    <name type="scientific">Novipirellula rosea</name>
    <dbReference type="NCBI Taxonomy" id="1031540"/>
    <lineage>
        <taxon>Bacteria</taxon>
        <taxon>Pseudomonadati</taxon>
        <taxon>Planctomycetota</taxon>
        <taxon>Planctomycetia</taxon>
        <taxon>Pirellulales</taxon>
        <taxon>Pirellulaceae</taxon>
        <taxon>Novipirellula</taxon>
    </lineage>
</organism>